<evidence type="ECO:0000256" key="1">
    <source>
        <dbReference type="SAM" id="MobiDB-lite"/>
    </source>
</evidence>
<dbReference type="VEuPathDB" id="FungiDB:ASPVEDRAFT_85237"/>
<dbReference type="GeneID" id="63733177"/>
<reference evidence="3" key="1">
    <citation type="journal article" date="2017" name="Genome Biol.">
        <title>Comparative genomics reveals high biological diversity and specific adaptations in the industrially and medically important fungal genus Aspergillus.</title>
        <authorList>
            <person name="de Vries R.P."/>
            <person name="Riley R."/>
            <person name="Wiebenga A."/>
            <person name="Aguilar-Osorio G."/>
            <person name="Amillis S."/>
            <person name="Uchima C.A."/>
            <person name="Anderluh G."/>
            <person name="Asadollahi M."/>
            <person name="Askin M."/>
            <person name="Barry K."/>
            <person name="Battaglia E."/>
            <person name="Bayram O."/>
            <person name="Benocci T."/>
            <person name="Braus-Stromeyer S.A."/>
            <person name="Caldana C."/>
            <person name="Canovas D."/>
            <person name="Cerqueira G.C."/>
            <person name="Chen F."/>
            <person name="Chen W."/>
            <person name="Choi C."/>
            <person name="Clum A."/>
            <person name="Dos Santos R.A."/>
            <person name="Damasio A.R."/>
            <person name="Diallinas G."/>
            <person name="Emri T."/>
            <person name="Fekete E."/>
            <person name="Flipphi M."/>
            <person name="Freyberg S."/>
            <person name="Gallo A."/>
            <person name="Gournas C."/>
            <person name="Habgood R."/>
            <person name="Hainaut M."/>
            <person name="Harispe M.L."/>
            <person name="Henrissat B."/>
            <person name="Hilden K.S."/>
            <person name="Hope R."/>
            <person name="Hossain A."/>
            <person name="Karabika E."/>
            <person name="Karaffa L."/>
            <person name="Karanyi Z."/>
            <person name="Krasevec N."/>
            <person name="Kuo A."/>
            <person name="Kusch H."/>
            <person name="LaButti K."/>
            <person name="Lagendijk E.L."/>
            <person name="Lapidus A."/>
            <person name="Levasseur A."/>
            <person name="Lindquist E."/>
            <person name="Lipzen A."/>
            <person name="Logrieco A.F."/>
            <person name="MacCabe A."/>
            <person name="Maekelae M.R."/>
            <person name="Malavazi I."/>
            <person name="Melin P."/>
            <person name="Meyer V."/>
            <person name="Mielnichuk N."/>
            <person name="Miskei M."/>
            <person name="Molnar A.P."/>
            <person name="Mule G."/>
            <person name="Ngan C.Y."/>
            <person name="Orejas M."/>
            <person name="Orosz E."/>
            <person name="Ouedraogo J.P."/>
            <person name="Overkamp K.M."/>
            <person name="Park H.-S."/>
            <person name="Perrone G."/>
            <person name="Piumi F."/>
            <person name="Punt P.J."/>
            <person name="Ram A.F."/>
            <person name="Ramon A."/>
            <person name="Rauscher S."/>
            <person name="Record E."/>
            <person name="Riano-Pachon D.M."/>
            <person name="Robert V."/>
            <person name="Roehrig J."/>
            <person name="Ruller R."/>
            <person name="Salamov A."/>
            <person name="Salih N.S."/>
            <person name="Samson R.A."/>
            <person name="Sandor E."/>
            <person name="Sanguinetti M."/>
            <person name="Schuetze T."/>
            <person name="Sepcic K."/>
            <person name="Shelest E."/>
            <person name="Sherlock G."/>
            <person name="Sophianopoulou V."/>
            <person name="Squina F.M."/>
            <person name="Sun H."/>
            <person name="Susca A."/>
            <person name="Todd R.B."/>
            <person name="Tsang A."/>
            <person name="Unkles S.E."/>
            <person name="van de Wiele N."/>
            <person name="van Rossen-Uffink D."/>
            <person name="Oliveira J.V."/>
            <person name="Vesth T.C."/>
            <person name="Visser J."/>
            <person name="Yu J.-H."/>
            <person name="Zhou M."/>
            <person name="Andersen M.R."/>
            <person name="Archer D.B."/>
            <person name="Baker S.E."/>
            <person name="Benoit I."/>
            <person name="Brakhage A.A."/>
            <person name="Braus G.H."/>
            <person name="Fischer R."/>
            <person name="Frisvad J.C."/>
            <person name="Goldman G.H."/>
            <person name="Houbraken J."/>
            <person name="Oakley B."/>
            <person name="Pocsi I."/>
            <person name="Scazzocchio C."/>
            <person name="Seiboth B."/>
            <person name="vanKuyk P.A."/>
            <person name="Wortman J."/>
            <person name="Dyer P.S."/>
            <person name="Grigoriev I.V."/>
        </authorList>
    </citation>
    <scope>NUCLEOTIDE SEQUENCE [LARGE SCALE GENOMIC DNA]</scope>
    <source>
        <strain evidence="3">CBS 583.65</strain>
    </source>
</reference>
<dbReference type="RefSeq" id="XP_040669571.1">
    <property type="nucleotide sequence ID" value="XM_040817666.1"/>
</dbReference>
<name>A0A1L9PQL8_ASPVE</name>
<evidence type="ECO:0000313" key="3">
    <source>
        <dbReference type="Proteomes" id="UP000184073"/>
    </source>
</evidence>
<keyword evidence="3" id="KW-1185">Reference proteome</keyword>
<proteinExistence type="predicted"/>
<dbReference type="OrthoDB" id="4505126at2759"/>
<accession>A0A1L9PQL8</accession>
<protein>
    <submittedName>
        <fullName evidence="2">Uncharacterized protein</fullName>
    </submittedName>
</protein>
<feature type="region of interest" description="Disordered" evidence="1">
    <location>
        <begin position="218"/>
        <end position="247"/>
    </location>
</feature>
<gene>
    <name evidence="2" type="ORF">ASPVEDRAFT_85237</name>
</gene>
<dbReference type="EMBL" id="KV878130">
    <property type="protein sequence ID" value="OJJ03809.1"/>
    <property type="molecule type" value="Genomic_DNA"/>
</dbReference>
<organism evidence="2 3">
    <name type="scientific">Aspergillus versicolor CBS 583.65</name>
    <dbReference type="NCBI Taxonomy" id="1036611"/>
    <lineage>
        <taxon>Eukaryota</taxon>
        <taxon>Fungi</taxon>
        <taxon>Dikarya</taxon>
        <taxon>Ascomycota</taxon>
        <taxon>Pezizomycotina</taxon>
        <taxon>Eurotiomycetes</taxon>
        <taxon>Eurotiomycetidae</taxon>
        <taxon>Eurotiales</taxon>
        <taxon>Aspergillaceae</taxon>
        <taxon>Aspergillus</taxon>
        <taxon>Aspergillus subgen. Nidulantes</taxon>
    </lineage>
</organism>
<dbReference type="Proteomes" id="UP000184073">
    <property type="component" value="Unassembled WGS sequence"/>
</dbReference>
<dbReference type="AlphaFoldDB" id="A0A1L9PQL8"/>
<evidence type="ECO:0000313" key="2">
    <source>
        <dbReference type="EMBL" id="OJJ03809.1"/>
    </source>
</evidence>
<sequence length="247" mass="27198">MHPPPNDNRNHPFHQYLQKLTARTQFQPPLTSRVPNISQPPTRYTPVIAHKESELEYDDDHDEYDDYYDHEDTIEYCSTPATAPDSEPNVSYGNGLKTVTINLNSSFQITGDGNSVAIASREAQPQTWTPEIERNTTTNATRDPKPKITNTIAAIIASLQQSGAMTPTNAESKAGHVPYSPDAAVPAAVEINIDAGVKIKGCQNVVCFGTFAPRVGGLKVNSHGQDARKRRAQSEPVSGLETKRYRR</sequence>